<dbReference type="Pfam" id="PF19516">
    <property type="entry name" value="DUF6049"/>
    <property type="match status" value="1"/>
</dbReference>
<dbReference type="eggNOG" id="COG1361">
    <property type="taxonomic scope" value="Bacteria"/>
</dbReference>
<evidence type="ECO:0000313" key="4">
    <source>
        <dbReference type="Proteomes" id="UP000000628"/>
    </source>
</evidence>
<evidence type="ECO:0000313" key="3">
    <source>
        <dbReference type="EMBL" id="ACV10176.1"/>
    </source>
</evidence>
<protein>
    <submittedName>
        <fullName evidence="3">Uncharacterized protein</fullName>
    </submittedName>
</protein>
<dbReference type="GO" id="GO:0005975">
    <property type="term" value="P:carbohydrate metabolic process"/>
    <property type="evidence" value="ECO:0007669"/>
    <property type="project" value="UniProtKB-ARBA"/>
</dbReference>
<name>C7R3N1_JONDD</name>
<dbReference type="Proteomes" id="UP000000628">
    <property type="component" value="Chromosome"/>
</dbReference>
<feature type="region of interest" description="Disordered" evidence="1">
    <location>
        <begin position="767"/>
        <end position="820"/>
    </location>
</feature>
<feature type="compositionally biased region" description="Basic and acidic residues" evidence="1">
    <location>
        <begin position="780"/>
        <end position="789"/>
    </location>
</feature>
<reference evidence="3 4" key="1">
    <citation type="journal article" date="2009" name="Stand. Genomic Sci.">
        <title>Complete genome sequence of Jonesia denitrificans type strain (Prevot 55134).</title>
        <authorList>
            <person name="Pukall R."/>
            <person name="Gehrich-Schroter G."/>
            <person name="Lapidus A."/>
            <person name="Nolan M."/>
            <person name="Glavina Del Rio T."/>
            <person name="Lucas S."/>
            <person name="Chen F."/>
            <person name="Tice H."/>
            <person name="Pitluck S."/>
            <person name="Cheng J.F."/>
            <person name="Copeland A."/>
            <person name="Saunders E."/>
            <person name="Brettin T."/>
            <person name="Detter J.C."/>
            <person name="Bruce D."/>
            <person name="Goodwin L."/>
            <person name="Pati A."/>
            <person name="Ivanova N."/>
            <person name="Mavromatis K."/>
            <person name="Ovchinnikova G."/>
            <person name="Chen A."/>
            <person name="Palaniappan K."/>
            <person name="Land M."/>
            <person name="Hauser L."/>
            <person name="Chang Y.J."/>
            <person name="Jeffries C.D."/>
            <person name="Chain P."/>
            <person name="Goker M."/>
            <person name="Bristow J."/>
            <person name="Eisen J.A."/>
            <person name="Markowitz V."/>
            <person name="Hugenholtz P."/>
            <person name="Kyrpides N.C."/>
            <person name="Klenk H.P."/>
            <person name="Han C."/>
        </authorList>
    </citation>
    <scope>NUCLEOTIDE SEQUENCE [LARGE SCALE GENOMIC DNA]</scope>
    <source>
        <strain evidence="4">ATCC 14870 / DSM 20603 / BCRC 15368 / CIP 55.134 / JCM 11481 / NBRC 15587 / NCTC 10816 / Prevot 55134</strain>
    </source>
</reference>
<keyword evidence="2" id="KW-0472">Membrane</keyword>
<dbReference type="KEGG" id="jde:Jden_2544"/>
<proteinExistence type="predicted"/>
<feature type="compositionally biased region" description="Basic and acidic residues" evidence="1">
    <location>
        <begin position="798"/>
        <end position="808"/>
    </location>
</feature>
<sequence>MRQGFSLALFRLRVVWVVGVVLAMLTASVWWGATPAGSSPLLSRSVVAAPLATDGGADAAAGDSINGMMRVARLSPMLVKPSSTVTIEVVVTNTGESTISDATVSFNLMRYRMSTRSVLDAWESQGIDAIVGSHMGADELPNLKPGQSRRASISVDASSFGLLGGETGWGPRGVSLVLGGTQDGEYSARLDMVHTYLVWDSRDENAEPLLDVATTVPIVGPAVATADSTQSAVQRVEAAMEGSRLARVLDVVDNHSDVTLLVDPEYVEGLADAVLTPMTSPVGTEAGGENSDDTSTDSNDSSSGDGDTANDDNAGTDQNPDSPLNNDSEGDDPDQGDGDGDTYEPTIEQQSAATWLDTFTTLDNHEIFSLFPFDGDLAAYAAAGGTPAPISLDNYSTPAIERWKTGVASFVGVAPTLADVASSVRAGQPWVLADPGTIEESATRTFTDSAAIDVTTPAGDATVLLPDEELSQQLASPGTTNPVLARQRFAAEFAVLGKERPSERRSVVLSTPRTWDPNTDVAQAQLEAIGSLPWVTEVSLEELATNAARATDTSVAIQSPESTADPRAGLPDTTLTEELLDARAHIDDLATLTDDPAAVLPETRATLSALLSVAWRDHPMERSTLLTELREPLLAGAEAVDVSTNPDINLISTGSEIPLTVRNRFDQDVSVTVRLMPSESTLQVTDTVSVIVPAYSSTGIRVPVEAAGSGDVTVAIDILNDNGDVARSAQPFTVRVRADWENTGTLVLGALLVLLLGGGIIRTLRRGRSQKRTDAQAVHETIERVKAETEGGPAADTDGGHHQPDETAPHATPTDTKETP</sequence>
<feature type="compositionally biased region" description="Polar residues" evidence="1">
    <location>
        <begin position="551"/>
        <end position="562"/>
    </location>
</feature>
<dbReference type="HOGENOM" id="CLU_020914_0_0_11"/>
<dbReference type="InterPro" id="IPR013783">
    <property type="entry name" value="Ig-like_fold"/>
</dbReference>
<evidence type="ECO:0000256" key="2">
    <source>
        <dbReference type="SAM" id="Phobius"/>
    </source>
</evidence>
<feature type="transmembrane region" description="Helical" evidence="2">
    <location>
        <begin position="745"/>
        <end position="764"/>
    </location>
</feature>
<keyword evidence="4" id="KW-1185">Reference proteome</keyword>
<organism evidence="3 4">
    <name type="scientific">Jonesia denitrificans (strain ATCC 14870 / DSM 20603 / BCRC 15368 / CIP 55.134 / JCM 11481 / NBRC 15587 / NCTC 10816 / Prevot 55134)</name>
    <name type="common">Listeria denitrificans</name>
    <dbReference type="NCBI Taxonomy" id="471856"/>
    <lineage>
        <taxon>Bacteria</taxon>
        <taxon>Bacillati</taxon>
        <taxon>Actinomycetota</taxon>
        <taxon>Actinomycetes</taxon>
        <taxon>Micrococcales</taxon>
        <taxon>Jonesiaceae</taxon>
        <taxon>Jonesia</taxon>
    </lineage>
</organism>
<dbReference type="OrthoDB" id="3267347at2"/>
<evidence type="ECO:0000256" key="1">
    <source>
        <dbReference type="SAM" id="MobiDB-lite"/>
    </source>
</evidence>
<dbReference type="Gene3D" id="2.60.40.10">
    <property type="entry name" value="Immunoglobulins"/>
    <property type="match status" value="1"/>
</dbReference>
<accession>C7R3N1</accession>
<dbReference type="EMBL" id="CP001706">
    <property type="protein sequence ID" value="ACV10176.1"/>
    <property type="molecule type" value="Genomic_DNA"/>
</dbReference>
<feature type="compositionally biased region" description="Acidic residues" evidence="1">
    <location>
        <begin position="328"/>
        <end position="342"/>
    </location>
</feature>
<dbReference type="InterPro" id="IPR046112">
    <property type="entry name" value="DUF6049"/>
</dbReference>
<dbReference type="STRING" id="471856.Jden_2544"/>
<keyword evidence="2" id="KW-1133">Transmembrane helix</keyword>
<feature type="region of interest" description="Disordered" evidence="1">
    <location>
        <begin position="551"/>
        <end position="571"/>
    </location>
</feature>
<feature type="transmembrane region" description="Helical" evidence="2">
    <location>
        <begin position="12"/>
        <end position="33"/>
    </location>
</feature>
<dbReference type="AlphaFoldDB" id="C7R3N1"/>
<dbReference type="RefSeq" id="WP_015772787.1">
    <property type="nucleotide sequence ID" value="NC_013174.1"/>
</dbReference>
<feature type="compositionally biased region" description="Low complexity" evidence="1">
    <location>
        <begin position="296"/>
        <end position="317"/>
    </location>
</feature>
<feature type="region of interest" description="Disordered" evidence="1">
    <location>
        <begin position="278"/>
        <end position="345"/>
    </location>
</feature>
<keyword evidence="2" id="KW-0812">Transmembrane</keyword>
<gene>
    <name evidence="3" type="ordered locus">Jden_2544</name>
</gene>